<keyword evidence="1" id="KW-0378">Hydrolase</keyword>
<dbReference type="InterPro" id="IPR029058">
    <property type="entry name" value="AB_hydrolase_fold"/>
</dbReference>
<feature type="non-terminal residue" evidence="1">
    <location>
        <position position="110"/>
    </location>
</feature>
<accession>A0ABW3MS21</accession>
<dbReference type="EMBL" id="JBHTIS010004272">
    <property type="protein sequence ID" value="MFD1052264.1"/>
    <property type="molecule type" value="Genomic_DNA"/>
</dbReference>
<evidence type="ECO:0000313" key="2">
    <source>
        <dbReference type="Proteomes" id="UP001597045"/>
    </source>
</evidence>
<reference evidence="2" key="1">
    <citation type="journal article" date="2019" name="Int. J. Syst. Evol. Microbiol.">
        <title>The Global Catalogue of Microorganisms (GCM) 10K type strain sequencing project: providing services to taxonomists for standard genome sequencing and annotation.</title>
        <authorList>
            <consortium name="The Broad Institute Genomics Platform"/>
            <consortium name="The Broad Institute Genome Sequencing Center for Infectious Disease"/>
            <person name="Wu L."/>
            <person name="Ma J."/>
        </authorList>
    </citation>
    <scope>NUCLEOTIDE SEQUENCE [LARGE SCALE GENOMIC DNA]</scope>
    <source>
        <strain evidence="2">JCM 31486</strain>
    </source>
</reference>
<gene>
    <name evidence="1" type="ORF">ACFQ1S_45155</name>
</gene>
<protein>
    <submittedName>
        <fullName evidence="1">Alpha/beta hydrolase</fullName>
    </submittedName>
</protein>
<comment type="caution">
    <text evidence="1">The sequence shown here is derived from an EMBL/GenBank/DDBJ whole genome shotgun (WGS) entry which is preliminary data.</text>
</comment>
<evidence type="ECO:0000313" key="1">
    <source>
        <dbReference type="EMBL" id="MFD1052264.1"/>
    </source>
</evidence>
<dbReference type="GO" id="GO:0016787">
    <property type="term" value="F:hydrolase activity"/>
    <property type="evidence" value="ECO:0007669"/>
    <property type="project" value="UniProtKB-KW"/>
</dbReference>
<proteinExistence type="predicted"/>
<name>A0ABW3MS21_9PSEU</name>
<sequence length="110" mass="11683">MLTAALIVAGGSLAHASDAVVPKLPAPSGPFSVGVQHVDFVDSRRADPWHQEFGNRHVMTSIYYPAYNASKYPLEPQMTAAAANAFGTVDVAYTHPELPKSGVDWAATTT</sequence>
<dbReference type="Gene3D" id="3.40.50.1820">
    <property type="entry name" value="alpha/beta hydrolase"/>
    <property type="match status" value="1"/>
</dbReference>
<dbReference type="Proteomes" id="UP001597045">
    <property type="component" value="Unassembled WGS sequence"/>
</dbReference>
<organism evidence="1 2">
    <name type="scientific">Kibdelosporangium lantanae</name>
    <dbReference type="NCBI Taxonomy" id="1497396"/>
    <lineage>
        <taxon>Bacteria</taxon>
        <taxon>Bacillati</taxon>
        <taxon>Actinomycetota</taxon>
        <taxon>Actinomycetes</taxon>
        <taxon>Pseudonocardiales</taxon>
        <taxon>Pseudonocardiaceae</taxon>
        <taxon>Kibdelosporangium</taxon>
    </lineage>
</organism>
<keyword evidence="2" id="KW-1185">Reference proteome</keyword>